<dbReference type="SUPFAM" id="SSF56219">
    <property type="entry name" value="DNase I-like"/>
    <property type="match status" value="1"/>
</dbReference>
<dbReference type="GO" id="GO:0006281">
    <property type="term" value="P:DNA repair"/>
    <property type="evidence" value="ECO:0007669"/>
    <property type="project" value="UniProtKB-KW"/>
</dbReference>
<gene>
    <name evidence="4" type="ORF">OXX778_LOCUS18068</name>
</gene>
<dbReference type="InterPro" id="IPR036691">
    <property type="entry name" value="Endo/exonu/phosph_ase_sf"/>
</dbReference>
<name>A0A814J9K5_9BILA</name>
<dbReference type="GO" id="GO:0016787">
    <property type="term" value="F:hydrolase activity"/>
    <property type="evidence" value="ECO:0007669"/>
    <property type="project" value="UniProtKB-KW"/>
</dbReference>
<evidence type="ECO:0000313" key="4">
    <source>
        <dbReference type="EMBL" id="CAF1035111.1"/>
    </source>
</evidence>
<evidence type="ECO:0000256" key="2">
    <source>
        <dbReference type="SAM" id="MobiDB-lite"/>
    </source>
</evidence>
<dbReference type="EMBL" id="CAJNOC010004843">
    <property type="protein sequence ID" value="CAF1035111.1"/>
    <property type="molecule type" value="Genomic_DNA"/>
</dbReference>
<feature type="domain" description="DNA helicase Pif1-like DEAD-box helicase" evidence="3">
    <location>
        <begin position="362"/>
        <end position="570"/>
    </location>
</feature>
<organism evidence="4 5">
    <name type="scientific">Brachionus calyciflorus</name>
    <dbReference type="NCBI Taxonomy" id="104777"/>
    <lineage>
        <taxon>Eukaryota</taxon>
        <taxon>Metazoa</taxon>
        <taxon>Spiralia</taxon>
        <taxon>Gnathifera</taxon>
        <taxon>Rotifera</taxon>
        <taxon>Eurotatoria</taxon>
        <taxon>Monogononta</taxon>
        <taxon>Pseudotrocha</taxon>
        <taxon>Ploima</taxon>
        <taxon>Brachionidae</taxon>
        <taxon>Brachionus</taxon>
    </lineage>
</organism>
<protein>
    <recommendedName>
        <fullName evidence="1">ATP-dependent DNA helicase</fullName>
        <ecNumber evidence="1">5.6.2.3</ecNumber>
    </recommendedName>
</protein>
<dbReference type="AlphaFoldDB" id="A0A814J9K5"/>
<keyword evidence="1" id="KW-0234">DNA repair</keyword>
<keyword evidence="5" id="KW-1185">Reference proteome</keyword>
<keyword evidence="1" id="KW-0067">ATP-binding</keyword>
<keyword evidence="1" id="KW-0227">DNA damage</keyword>
<comment type="cofactor">
    <cofactor evidence="1">
        <name>Mg(2+)</name>
        <dbReference type="ChEBI" id="CHEBI:18420"/>
    </cofactor>
</comment>
<dbReference type="CDD" id="cd18809">
    <property type="entry name" value="SF1_C_RecD"/>
    <property type="match status" value="1"/>
</dbReference>
<dbReference type="InterPro" id="IPR010285">
    <property type="entry name" value="DNA_helicase_pif1-like_DEAD"/>
</dbReference>
<keyword evidence="1" id="KW-0347">Helicase</keyword>
<comment type="caution">
    <text evidence="4">The sequence shown here is derived from an EMBL/GenBank/DDBJ whole genome shotgun (WGS) entry which is preliminary data.</text>
</comment>
<proteinExistence type="inferred from homology"/>
<comment type="catalytic activity">
    <reaction evidence="1">
        <text>ATP + H2O = ADP + phosphate + H(+)</text>
        <dbReference type="Rhea" id="RHEA:13065"/>
        <dbReference type="ChEBI" id="CHEBI:15377"/>
        <dbReference type="ChEBI" id="CHEBI:15378"/>
        <dbReference type="ChEBI" id="CHEBI:30616"/>
        <dbReference type="ChEBI" id="CHEBI:43474"/>
        <dbReference type="ChEBI" id="CHEBI:456216"/>
        <dbReference type="EC" id="5.6.2.3"/>
    </reaction>
</comment>
<comment type="similarity">
    <text evidence="1">Belongs to the helicase family.</text>
</comment>
<feature type="region of interest" description="Disordered" evidence="2">
    <location>
        <begin position="1"/>
        <end position="22"/>
    </location>
</feature>
<dbReference type="OrthoDB" id="10036850at2759"/>
<evidence type="ECO:0000313" key="5">
    <source>
        <dbReference type="Proteomes" id="UP000663879"/>
    </source>
</evidence>
<keyword evidence="1" id="KW-0378">Hydrolase</keyword>
<dbReference type="GO" id="GO:0000723">
    <property type="term" value="P:telomere maintenance"/>
    <property type="evidence" value="ECO:0007669"/>
    <property type="project" value="InterPro"/>
</dbReference>
<accession>A0A814J9K5</accession>
<sequence>MPKLKRKGQEQKYREAKKRKVKASFKEKDKVYRKLKRQNESVNKEFLYNWNPDEKKYFEFLKDTPRHICCSCGCLYFRYSVKVYEKNLITKIKNIEFIEKNCKLFEKNNPLILCNSCNSYLYKKNIPPLNLNNGIISSRAHAFINTGPKEERIHIIKPKEELEELNEDSNEIYMEDFISHYTKRPNSLKDLCLAEFVADYDIFKKNDLRKNCLKIGKDYNAKKRGQKKILRYVRYSLEDNPENYYREQILLFVPFFNEENDVINIDHKNIYKNKIDIIIKNKKKFGAEAIDFEKIEAEYLTDFKDNQLKNDELNIEDQTDLIDVNFQNPKSEFKPTSFNKCQIIETPQQVCFEEYSKLISCLNNKQYRYLMNFMSLFKNNEKIFHFVTGGAGVGKSTLIKAIFQSILRYNNSIEGNIPSNLKVVLCAPTGKAAFLIEGLTLHHAFKLPINSFSYSELSSDIANTLRSSFIDMRLLIIDEISLVGSNLFNLLNRRLQQIFQTKELFGGLNILTFGDYNQLRPVKDKYIFETCSNDPYSKFYGNLLWKKFQIYELTEIMQCENHNNFKFSSNKNEEIICFAIDSVKGEKNKEGLEEIKKVDKSKTFGLMTRLLLKCSIRYLFVLNVDVSDGLVNGSTGILKEVEFDRFKIPHKIWIEFDSNRVGKNRRKNFPSVNKPESWTPIDRESRDCLIKNYVIVRRQFPIIPAEAITITKSQGSTYDKITVGLNSRLTRNEIYVAFSRVTSFTNLHTEGSFVLPKAPEHPTKVQKEIQRMKEEAQLNLKLKFLEDYSPSDIKIAVFNVQSLNKHYRNILNDYFFKSCDFFSLLETWTLKKDDYFFPGFTCIQRDDCPKNRKAFGSIAFVKNTFKDKIKFFLSENDIIDNDQKLFLSAFKINDVTLISIYKSPKYSSSSLLFRLRNIFLSINFNGNFKLIICGDFNIDINKPESISLVNFLELYGLKFSLELNTNSTNKNTQIDLCFSNLTQLKIGYFENLFSYHKPIWISLDEKCFYKNSRPLRSKSETILEKKEPILYFSSTDNELFKFSKTNQSKKTLISKKKTPNIENEGAKTYSPTDILYKFKEYISFDNNNYRYMVDFESIVQIIEQYNSVLDKFEDDVRKLEPLIYNEHN</sequence>
<keyword evidence="1" id="KW-0547">Nucleotide-binding</keyword>
<dbReference type="Proteomes" id="UP000663879">
    <property type="component" value="Unassembled WGS sequence"/>
</dbReference>
<dbReference type="EC" id="5.6.2.3" evidence="1"/>
<dbReference type="PANTHER" id="PTHR47642:SF5">
    <property type="entry name" value="ATP-DEPENDENT DNA HELICASE"/>
    <property type="match status" value="1"/>
</dbReference>
<dbReference type="PANTHER" id="PTHR47642">
    <property type="entry name" value="ATP-DEPENDENT DNA HELICASE"/>
    <property type="match status" value="1"/>
</dbReference>
<evidence type="ECO:0000256" key="1">
    <source>
        <dbReference type="RuleBase" id="RU363044"/>
    </source>
</evidence>
<keyword evidence="1" id="KW-0233">DNA recombination</keyword>
<dbReference type="SUPFAM" id="SSF52540">
    <property type="entry name" value="P-loop containing nucleoside triphosphate hydrolases"/>
    <property type="match status" value="2"/>
</dbReference>
<dbReference type="Gene3D" id="3.40.50.300">
    <property type="entry name" value="P-loop containing nucleotide triphosphate hydrolases"/>
    <property type="match status" value="2"/>
</dbReference>
<dbReference type="Pfam" id="PF05970">
    <property type="entry name" value="PIF1"/>
    <property type="match status" value="1"/>
</dbReference>
<evidence type="ECO:0000259" key="3">
    <source>
        <dbReference type="Pfam" id="PF05970"/>
    </source>
</evidence>
<dbReference type="GO" id="GO:0006310">
    <property type="term" value="P:DNA recombination"/>
    <property type="evidence" value="ECO:0007669"/>
    <property type="project" value="UniProtKB-KW"/>
</dbReference>
<feature type="non-terminal residue" evidence="4">
    <location>
        <position position="1128"/>
    </location>
</feature>
<reference evidence="4" key="1">
    <citation type="submission" date="2021-02" db="EMBL/GenBank/DDBJ databases">
        <authorList>
            <person name="Nowell W R."/>
        </authorList>
    </citation>
    <scope>NUCLEOTIDE SEQUENCE</scope>
    <source>
        <strain evidence="4">Ploen Becks lab</strain>
    </source>
</reference>
<dbReference type="GO" id="GO:0043139">
    <property type="term" value="F:5'-3' DNA helicase activity"/>
    <property type="evidence" value="ECO:0007669"/>
    <property type="project" value="UniProtKB-EC"/>
</dbReference>
<dbReference type="InterPro" id="IPR027417">
    <property type="entry name" value="P-loop_NTPase"/>
</dbReference>
<dbReference type="InterPro" id="IPR051055">
    <property type="entry name" value="PIF1_helicase"/>
</dbReference>
<feature type="non-terminal residue" evidence="4">
    <location>
        <position position="1"/>
    </location>
</feature>
<dbReference type="GO" id="GO:0005524">
    <property type="term" value="F:ATP binding"/>
    <property type="evidence" value="ECO:0007669"/>
    <property type="project" value="UniProtKB-KW"/>
</dbReference>
<dbReference type="Gene3D" id="3.60.10.10">
    <property type="entry name" value="Endonuclease/exonuclease/phosphatase"/>
    <property type="match status" value="1"/>
</dbReference>